<reference evidence="1" key="1">
    <citation type="submission" date="2016-01" db="EMBL/GenBank/DDBJ databases">
        <authorList>
            <person name="Peeters C."/>
        </authorList>
    </citation>
    <scope>NUCLEOTIDE SEQUENCE</scope>
    <source>
        <strain evidence="1">LMG 29322</strain>
    </source>
</reference>
<dbReference type="RefSeq" id="WP_061168065.1">
    <property type="nucleotide sequence ID" value="NZ_FCOA02000007.1"/>
</dbReference>
<comment type="caution">
    <text evidence="1">The sequence shown here is derived from an EMBL/GenBank/DDBJ whole genome shotgun (WGS) entry which is preliminary data.</text>
</comment>
<proteinExistence type="predicted"/>
<dbReference type="OrthoDB" id="9097377at2"/>
<dbReference type="STRING" id="1777140.AWB79_02797"/>
<name>A0A158AU47_9BURK</name>
<dbReference type="EMBL" id="FCOA02000007">
    <property type="protein sequence ID" value="SAK61374.1"/>
    <property type="molecule type" value="Genomic_DNA"/>
</dbReference>
<accession>A0A158AU47</accession>
<organism evidence="1 2">
    <name type="scientific">Caballeronia hypogeia</name>
    <dbReference type="NCBI Taxonomy" id="1777140"/>
    <lineage>
        <taxon>Bacteria</taxon>
        <taxon>Pseudomonadati</taxon>
        <taxon>Pseudomonadota</taxon>
        <taxon>Betaproteobacteria</taxon>
        <taxon>Burkholderiales</taxon>
        <taxon>Burkholderiaceae</taxon>
        <taxon>Caballeronia</taxon>
    </lineage>
</organism>
<evidence type="ECO:0000313" key="2">
    <source>
        <dbReference type="Proteomes" id="UP000054851"/>
    </source>
</evidence>
<sequence length="128" mass="14062">MADTLNDYFKALERLKNGNPTSVPKGTRISNDAVALEAGRGKGSIKKSRPIFKDLIEAIDHAAADQARPKGEAKEQLASARMSASKYRLLWEEALAREASLLVELFETKKALAKLTGEKVLPLRGRSR</sequence>
<dbReference type="Proteomes" id="UP000054851">
    <property type="component" value="Unassembled WGS sequence"/>
</dbReference>
<protein>
    <submittedName>
        <fullName evidence="1">Uncharacterized protein</fullName>
    </submittedName>
</protein>
<gene>
    <name evidence="1" type="ORF">AWB79_02797</name>
</gene>
<keyword evidence="2" id="KW-1185">Reference proteome</keyword>
<dbReference type="AlphaFoldDB" id="A0A158AU47"/>
<evidence type="ECO:0000313" key="1">
    <source>
        <dbReference type="EMBL" id="SAK61374.1"/>
    </source>
</evidence>